<dbReference type="Pfam" id="PF01285">
    <property type="entry name" value="TEA"/>
    <property type="match status" value="1"/>
</dbReference>
<accession>A0A1Y2M911</accession>
<evidence type="ECO:0000256" key="6">
    <source>
        <dbReference type="PROSITE-ProRule" id="PRU00505"/>
    </source>
</evidence>
<reference evidence="10 11" key="1">
    <citation type="journal article" date="2017" name="Genome Announc.">
        <title>Genome sequence of the saprophytic ascomycete Epicoccum nigrum ICMP 19927 strain isolated from New Zealand.</title>
        <authorList>
            <person name="Fokin M."/>
            <person name="Fleetwood D."/>
            <person name="Weir B.S."/>
            <person name="Villas-Boas S.G."/>
        </authorList>
    </citation>
    <scope>NUCLEOTIDE SEQUENCE [LARGE SCALE GENOMIC DNA]</scope>
    <source>
        <strain evidence="10 11">ICMP 19927</strain>
    </source>
</reference>
<feature type="compositionally biased region" description="Basic residues" evidence="8">
    <location>
        <begin position="849"/>
        <end position="863"/>
    </location>
</feature>
<dbReference type="InterPro" id="IPR000818">
    <property type="entry name" value="TEA/ATTS_dom"/>
</dbReference>
<dbReference type="GO" id="GO:0005667">
    <property type="term" value="C:transcription regulator complex"/>
    <property type="evidence" value="ECO:0007669"/>
    <property type="project" value="TreeGrafter"/>
</dbReference>
<feature type="domain" description="TEA" evidence="9">
    <location>
        <begin position="173"/>
        <end position="247"/>
    </location>
</feature>
<dbReference type="InterPro" id="IPR050937">
    <property type="entry name" value="TEC1_TEAD_TF"/>
</dbReference>
<feature type="compositionally biased region" description="Polar residues" evidence="8">
    <location>
        <begin position="1"/>
        <end position="17"/>
    </location>
</feature>
<evidence type="ECO:0000256" key="3">
    <source>
        <dbReference type="ARBA" id="ARBA00023015"/>
    </source>
</evidence>
<dbReference type="STRING" id="105696.A0A1Y2M911"/>
<evidence type="ECO:0000256" key="7">
    <source>
        <dbReference type="SAM" id="Coils"/>
    </source>
</evidence>
<dbReference type="PRINTS" id="PR00065">
    <property type="entry name" value="TEADOMAIN"/>
</dbReference>
<dbReference type="InParanoid" id="A0A1Y2M911"/>
<dbReference type="SMART" id="SM00426">
    <property type="entry name" value="TEA"/>
    <property type="match status" value="1"/>
</dbReference>
<evidence type="ECO:0000313" key="10">
    <source>
        <dbReference type="EMBL" id="OSS52604.1"/>
    </source>
</evidence>
<dbReference type="PANTHER" id="PTHR11834">
    <property type="entry name" value="TRANSCRIPTIONAL ENHANCER FACTOR TEF RELATED"/>
    <property type="match status" value="1"/>
</dbReference>
<dbReference type="PANTHER" id="PTHR11834:SF0">
    <property type="entry name" value="PROTEIN SCALLOPED"/>
    <property type="match status" value="1"/>
</dbReference>
<keyword evidence="3" id="KW-0805">Transcription regulation</keyword>
<dbReference type="InterPro" id="IPR038096">
    <property type="entry name" value="TEA/ATTS_sf"/>
</dbReference>
<name>A0A1Y2M911_EPING</name>
<keyword evidence="5" id="KW-0539">Nucleus</keyword>
<evidence type="ECO:0000259" key="9">
    <source>
        <dbReference type="PROSITE" id="PS51088"/>
    </source>
</evidence>
<gene>
    <name evidence="10" type="ORF">B5807_02220</name>
</gene>
<feature type="region of interest" description="Disordered" evidence="8">
    <location>
        <begin position="1"/>
        <end position="76"/>
    </location>
</feature>
<dbReference type="EMBL" id="KZ107839">
    <property type="protein sequence ID" value="OSS52604.1"/>
    <property type="molecule type" value="Genomic_DNA"/>
</dbReference>
<feature type="DNA-binding region" description="TEA" evidence="6">
    <location>
        <begin position="173"/>
        <end position="247"/>
    </location>
</feature>
<dbReference type="Proteomes" id="UP000193240">
    <property type="component" value="Unassembled WGS sequence"/>
</dbReference>
<dbReference type="AlphaFoldDB" id="A0A1Y2M911"/>
<dbReference type="GO" id="GO:0000981">
    <property type="term" value="F:DNA-binding transcription factor activity, RNA polymerase II-specific"/>
    <property type="evidence" value="ECO:0007669"/>
    <property type="project" value="TreeGrafter"/>
</dbReference>
<keyword evidence="7" id="KW-0175">Coiled coil</keyword>
<evidence type="ECO:0000313" key="11">
    <source>
        <dbReference type="Proteomes" id="UP000193240"/>
    </source>
</evidence>
<feature type="compositionally biased region" description="Polar residues" evidence="8">
    <location>
        <begin position="51"/>
        <end position="64"/>
    </location>
</feature>
<dbReference type="PROSITE" id="PS51088">
    <property type="entry name" value="TEA_2"/>
    <property type="match status" value="1"/>
</dbReference>
<evidence type="ECO:0000256" key="4">
    <source>
        <dbReference type="ARBA" id="ARBA00023163"/>
    </source>
</evidence>
<dbReference type="Gene3D" id="6.10.20.40">
    <property type="entry name" value="TEA/ATTS domain"/>
    <property type="match status" value="1"/>
</dbReference>
<evidence type="ECO:0000256" key="2">
    <source>
        <dbReference type="ARBA" id="ARBA00008421"/>
    </source>
</evidence>
<protein>
    <recommendedName>
        <fullName evidence="9">TEA domain-containing protein</fullName>
    </recommendedName>
</protein>
<evidence type="ECO:0000256" key="8">
    <source>
        <dbReference type="SAM" id="MobiDB-lite"/>
    </source>
</evidence>
<evidence type="ECO:0000256" key="5">
    <source>
        <dbReference type="ARBA" id="ARBA00023242"/>
    </source>
</evidence>
<dbReference type="OMA" id="LTILWRF"/>
<dbReference type="GO" id="GO:0005634">
    <property type="term" value="C:nucleus"/>
    <property type="evidence" value="ECO:0007669"/>
    <property type="project" value="UniProtKB-SubCell"/>
</dbReference>
<keyword evidence="11" id="KW-1185">Reference proteome</keyword>
<keyword evidence="4" id="KW-0804">Transcription</keyword>
<feature type="coiled-coil region" evidence="7">
    <location>
        <begin position="143"/>
        <end position="175"/>
    </location>
</feature>
<dbReference type="GO" id="GO:0000978">
    <property type="term" value="F:RNA polymerase II cis-regulatory region sequence-specific DNA binding"/>
    <property type="evidence" value="ECO:0007669"/>
    <property type="project" value="TreeGrafter"/>
</dbReference>
<comment type="similarity">
    <text evidence="2">Belongs to the TEC1 family.</text>
</comment>
<feature type="region of interest" description="Disordered" evidence="8">
    <location>
        <begin position="805"/>
        <end position="875"/>
    </location>
</feature>
<evidence type="ECO:0000256" key="1">
    <source>
        <dbReference type="ARBA" id="ARBA00004123"/>
    </source>
</evidence>
<organism evidence="10 11">
    <name type="scientific">Epicoccum nigrum</name>
    <name type="common">Soil fungus</name>
    <name type="synonym">Epicoccum purpurascens</name>
    <dbReference type="NCBI Taxonomy" id="105696"/>
    <lineage>
        <taxon>Eukaryota</taxon>
        <taxon>Fungi</taxon>
        <taxon>Dikarya</taxon>
        <taxon>Ascomycota</taxon>
        <taxon>Pezizomycotina</taxon>
        <taxon>Dothideomycetes</taxon>
        <taxon>Pleosporomycetidae</taxon>
        <taxon>Pleosporales</taxon>
        <taxon>Pleosporineae</taxon>
        <taxon>Didymellaceae</taxon>
        <taxon>Epicoccum</taxon>
    </lineage>
</organism>
<sequence>MLHIPNTTMELQHQQSGALHGSALDTPSVGTPLEGPSQRGVLRERSANWPHDNTASPLTNTQQVPLKVSRSESPTENAYSQQATAVGNYFTGSLHAQHIGLAGCGVERSERQIAKDIKRLYTLLARCERYQKYREKQPVLTPRQFIEREAEEARLKAEREKLEAKMEIVKEKKTQETSVWPEFLEHAFWRALIRWPPMGRKKFMLDGALRGRNELIQDSIYQDTGIRRDRKQVSSHIQVLKPHVKEQPGVLVFMSTPDDDKKRHRGREAASSCNLSRLGGRHHLRQRMGADIKHEYSAAAALWSGSLRSSLGLGLNVATEIAPYTVTDFTMLIEDEGGDHPVHDFTRLSRDGRQQDLHVTDTAIWNRQYPEFAFLQKQADKWTRKCQKVLVCDASIKVMTEKRPYAHLLIDLDLQSSRDLRPFDSLVCTTRFYDDGVMDPDPLFDGSQQSHDLKEHRSTCQYFPDPHGATGKLKLGLGSRFWVNRMSKYQRLRHKNGGLVCRSLMKLTATQDVYGVDPNGAAECLLTILWRFRQTRDSAEVGVMKWRAVAFGAPQMELKQEWTEAEPLSEIDSDLLDTINDTCTETSTIQHTEAPYAHVLIDQEHHQQQQQQLPLQHHIPYAYPAPSQTPPLHLPTATDHSFPPLPHLSHSQDTAASGYDLNEFDFTGGRIDISGAFSPTMLAAAYEESVGAFQGGGGEVLGMDMSSHAHAVGEGVGVGISGLGKVEHQALLDMGLSAQDIARIGEEIGGLSALGAYGGGGKSSEVNGVDEEWAAGLLESTRVPPLLSPGAAEGAYGMSWNPRGSMGAAAGSHEEMRAQHQQAMMHRQQPDQHAGYQQHHQHSLAQHQQHSHAHQRPHHHQTLHHSANQHQHFQDPADRVVDNYSTAASANLAPNLWNLASPFHEDTSSGAATHLMSLHSSSLHPNNTNHSTGNMHCGSSAEPNVGSTGMNGLTERKDSMQALGPAGLGALGANLGLGVLDLIERDQRSRSRGFWIGRMEGGEA</sequence>
<proteinExistence type="inferred from homology"/>
<comment type="subcellular location">
    <subcellularLocation>
        <location evidence="1">Nucleus</location>
    </subcellularLocation>
</comment>